<gene>
    <name evidence="5" type="ORF">PV10_07550</name>
</gene>
<comment type="similarity">
    <text evidence="2">Belongs to the TLS1 family.</text>
</comment>
<proteinExistence type="inferred from homology"/>
<feature type="compositionally biased region" description="Polar residues" evidence="4">
    <location>
        <begin position="303"/>
        <end position="313"/>
    </location>
</feature>
<feature type="region of interest" description="Disordered" evidence="4">
    <location>
        <begin position="300"/>
        <end position="428"/>
    </location>
</feature>
<protein>
    <submittedName>
        <fullName evidence="5">Uncharacterized protein</fullName>
    </submittedName>
</protein>
<dbReference type="PANTHER" id="PTHR13486:SF2">
    <property type="entry name" value="SPLICING FACTOR C9ORF78"/>
    <property type="match status" value="1"/>
</dbReference>
<feature type="compositionally biased region" description="Acidic residues" evidence="4">
    <location>
        <begin position="52"/>
        <end position="61"/>
    </location>
</feature>
<feature type="region of interest" description="Disordered" evidence="4">
    <location>
        <begin position="1"/>
        <end position="112"/>
    </location>
</feature>
<keyword evidence="3" id="KW-0539">Nucleus</keyword>
<feature type="compositionally biased region" description="Low complexity" evidence="4">
    <location>
        <begin position="380"/>
        <end position="389"/>
    </location>
</feature>
<feature type="compositionally biased region" description="Low complexity" evidence="4">
    <location>
        <begin position="186"/>
        <end position="201"/>
    </location>
</feature>
<dbReference type="EMBL" id="KN847524">
    <property type="protein sequence ID" value="KIV90221.1"/>
    <property type="molecule type" value="Genomic_DNA"/>
</dbReference>
<evidence type="ECO:0000313" key="5">
    <source>
        <dbReference type="EMBL" id="KIV90221.1"/>
    </source>
</evidence>
<feature type="compositionally biased region" description="Low complexity" evidence="4">
    <location>
        <begin position="155"/>
        <end position="173"/>
    </location>
</feature>
<evidence type="ECO:0000256" key="4">
    <source>
        <dbReference type="SAM" id="MobiDB-lite"/>
    </source>
</evidence>
<name>A0A0D1XQ35_EXOME</name>
<keyword evidence="6" id="KW-1185">Reference proteome</keyword>
<evidence type="ECO:0000256" key="1">
    <source>
        <dbReference type="ARBA" id="ARBA00004123"/>
    </source>
</evidence>
<feature type="region of interest" description="Disordered" evidence="4">
    <location>
        <begin position="233"/>
        <end position="278"/>
    </location>
</feature>
<dbReference type="GeneID" id="27325395"/>
<feature type="compositionally biased region" description="Basic and acidic residues" evidence="4">
    <location>
        <begin position="349"/>
        <end position="365"/>
    </location>
</feature>
<sequence length="428" mass="46482">MEEIPIFRASKRRKHNKVHDDSTAEIEVDHQPITISEPDRLITEGELPQNDTQDEDHDDESLNAAAGGGGVIRARKQFRRPVTGVSFSNSRASERDERNSSLVKISSSDEAKNRPVEITDRFISSTGQVVDVDEHMVAYIDSELAKRRIGHGNDPSSSSSLSLLPSSQPQIQPNESTLPTNSNTNPSASGSSTRPPSSIPSMQIRPSVTQLSEVDLGTSTYETNLVRTKEALERARLGLPPLSTDPKPPRPRKPRIGRDGKPMKQPRAPRKRRDSESLARDALVESLLHENRMGVGIYEGSPGVTNLDHNASGKSRGARSDANIEQAATNQNDHGQNDADADADADEALAERFRQEFMDAMAERQSRHKSSNQAKHSGNATGATGAGATESKGPKLGGSRAARAKMAQLQQQQQQQKLQGGASSSMKK</sequence>
<feature type="region of interest" description="Disordered" evidence="4">
    <location>
        <begin position="148"/>
        <end position="205"/>
    </location>
</feature>
<dbReference type="OrthoDB" id="5627at2759"/>
<organism evidence="5 6">
    <name type="scientific">Exophiala mesophila</name>
    <name type="common">Black yeast-like fungus</name>
    <dbReference type="NCBI Taxonomy" id="212818"/>
    <lineage>
        <taxon>Eukaryota</taxon>
        <taxon>Fungi</taxon>
        <taxon>Dikarya</taxon>
        <taxon>Ascomycota</taxon>
        <taxon>Pezizomycotina</taxon>
        <taxon>Eurotiomycetes</taxon>
        <taxon>Chaetothyriomycetidae</taxon>
        <taxon>Chaetothyriales</taxon>
        <taxon>Herpotrichiellaceae</taxon>
        <taxon>Exophiala</taxon>
    </lineage>
</organism>
<evidence type="ECO:0000313" key="6">
    <source>
        <dbReference type="Proteomes" id="UP000054302"/>
    </source>
</evidence>
<dbReference type="GO" id="GO:0000398">
    <property type="term" value="P:mRNA splicing, via spliceosome"/>
    <property type="evidence" value="ECO:0007669"/>
    <property type="project" value="TreeGrafter"/>
</dbReference>
<dbReference type="RefSeq" id="XP_016221795.1">
    <property type="nucleotide sequence ID" value="XM_016372463.1"/>
</dbReference>
<dbReference type="InterPro" id="IPR010756">
    <property type="entry name" value="Tls1-like"/>
</dbReference>
<dbReference type="VEuPathDB" id="FungiDB:PV10_07550"/>
<evidence type="ECO:0000256" key="2">
    <source>
        <dbReference type="ARBA" id="ARBA00007643"/>
    </source>
</evidence>
<feature type="compositionally biased region" description="Acidic residues" evidence="4">
    <location>
        <begin position="339"/>
        <end position="348"/>
    </location>
</feature>
<dbReference type="PANTHER" id="PTHR13486">
    <property type="entry name" value="TELOMERE LENGTH AND SILENCING PROTEIN 1 TLS1 FAMILY MEMBER"/>
    <property type="match status" value="1"/>
</dbReference>
<reference evidence="5 6" key="1">
    <citation type="submission" date="2015-01" db="EMBL/GenBank/DDBJ databases">
        <title>The Genome Sequence of Exophiala mesophila CBS40295.</title>
        <authorList>
            <consortium name="The Broad Institute Genomics Platform"/>
            <person name="Cuomo C."/>
            <person name="de Hoog S."/>
            <person name="Gorbushina A."/>
            <person name="Stielow B."/>
            <person name="Teixiera M."/>
            <person name="Abouelleil A."/>
            <person name="Chapman S.B."/>
            <person name="Priest M."/>
            <person name="Young S.K."/>
            <person name="Wortman J."/>
            <person name="Nusbaum C."/>
            <person name="Birren B."/>
        </authorList>
    </citation>
    <scope>NUCLEOTIDE SEQUENCE [LARGE SCALE GENOMIC DNA]</scope>
    <source>
        <strain evidence="5 6">CBS 40295</strain>
    </source>
</reference>
<dbReference type="AlphaFoldDB" id="A0A0D1XQ35"/>
<dbReference type="GO" id="GO:0005681">
    <property type="term" value="C:spliceosomal complex"/>
    <property type="evidence" value="ECO:0007669"/>
    <property type="project" value="TreeGrafter"/>
</dbReference>
<feature type="compositionally biased region" description="Polar residues" evidence="4">
    <location>
        <begin position="174"/>
        <end position="185"/>
    </location>
</feature>
<comment type="subcellular location">
    <subcellularLocation>
        <location evidence="1">Nucleus</location>
    </subcellularLocation>
</comment>
<feature type="compositionally biased region" description="Basic and acidic residues" evidence="4">
    <location>
        <begin position="18"/>
        <end position="30"/>
    </location>
</feature>
<dbReference type="Pfam" id="PF07052">
    <property type="entry name" value="Hep_59"/>
    <property type="match status" value="1"/>
</dbReference>
<dbReference type="HOGENOM" id="CLU_047429_0_0_1"/>
<accession>A0A0D1XQ35</accession>
<evidence type="ECO:0000256" key="3">
    <source>
        <dbReference type="ARBA" id="ARBA00023242"/>
    </source>
</evidence>
<feature type="compositionally biased region" description="Low complexity" evidence="4">
    <location>
        <begin position="400"/>
        <end position="422"/>
    </location>
</feature>
<dbReference type="Proteomes" id="UP000054302">
    <property type="component" value="Unassembled WGS sequence"/>
</dbReference>